<reference evidence="1 2" key="1">
    <citation type="submission" date="2019-12" db="EMBL/GenBank/DDBJ databases">
        <title>Chromosome-level assembly of the Caenorhabditis remanei genome.</title>
        <authorList>
            <person name="Teterina A.A."/>
            <person name="Willis J.H."/>
            <person name="Phillips P.C."/>
        </authorList>
    </citation>
    <scope>NUCLEOTIDE SEQUENCE [LARGE SCALE GENOMIC DNA]</scope>
    <source>
        <strain evidence="1 2">PX506</strain>
        <tissue evidence="1">Whole organism</tissue>
    </source>
</reference>
<evidence type="ECO:0008006" key="3">
    <source>
        <dbReference type="Google" id="ProtNLM"/>
    </source>
</evidence>
<protein>
    <recommendedName>
        <fullName evidence="3">F-box associated domain-containing protein</fullName>
    </recommendedName>
</protein>
<evidence type="ECO:0000313" key="2">
    <source>
        <dbReference type="Proteomes" id="UP000483820"/>
    </source>
</evidence>
<dbReference type="AlphaFoldDB" id="A0A6A5HL92"/>
<dbReference type="Pfam" id="PF12078">
    <property type="entry name" value="DUF3557"/>
    <property type="match status" value="1"/>
</dbReference>
<dbReference type="Proteomes" id="UP000483820">
    <property type="component" value="Chromosome II"/>
</dbReference>
<organism evidence="1 2">
    <name type="scientific">Caenorhabditis remanei</name>
    <name type="common">Caenorhabditis vulgaris</name>
    <dbReference type="NCBI Taxonomy" id="31234"/>
    <lineage>
        <taxon>Eukaryota</taxon>
        <taxon>Metazoa</taxon>
        <taxon>Ecdysozoa</taxon>
        <taxon>Nematoda</taxon>
        <taxon>Chromadorea</taxon>
        <taxon>Rhabditida</taxon>
        <taxon>Rhabditina</taxon>
        <taxon>Rhabditomorpha</taxon>
        <taxon>Rhabditoidea</taxon>
        <taxon>Rhabditidae</taxon>
        <taxon>Peloderinae</taxon>
        <taxon>Caenorhabditis</taxon>
    </lineage>
</organism>
<name>A0A6A5HL92_CAERE</name>
<sequence>MENQEVLRSKPLSYEASKAVLKSLKLETREAINRRIPALRTVNSRLPYVLENVRIGAKSFQTNGREWFMRPVWVQSSENLLRQVEDPEKWELILQFNEGKEICYRMNKSREEIWYHLFDEYVQSGTVVRGSLRFSGIPECMKGIRENEKDLKMKVTNLELGIYGTKDFDQFIRFIDLDVLENVRIMSFRNSLTLLDNPEIQNCKNLTIYSRYLGRPTNLSIDLFLRLRNQHLKLENIGFPLHELQLFVQDWITTGRDIGTRLSWRRLQSEDILSILEHLKTHLGAVEAGSHLDYYFSNKTIHGKGITLKMGEDRELVMYCGKNNIDSEWEIEYVWVFEMEVVASTIAAGTVPIPMPI</sequence>
<dbReference type="InterPro" id="IPR021942">
    <property type="entry name" value="DUF3557"/>
</dbReference>
<gene>
    <name evidence="1" type="ORF">GCK72_007860</name>
</gene>
<dbReference type="GeneID" id="9826710"/>
<dbReference type="KEGG" id="crq:GCK72_007860"/>
<comment type="caution">
    <text evidence="1">The sequence shown here is derived from an EMBL/GenBank/DDBJ whole genome shotgun (WGS) entry which is preliminary data.</text>
</comment>
<dbReference type="PANTHER" id="PTHR31379:SF3">
    <property type="entry name" value="F-BOX C PROTEIN-RELATED"/>
    <property type="match status" value="1"/>
</dbReference>
<dbReference type="RefSeq" id="XP_053590690.1">
    <property type="nucleotide sequence ID" value="XM_053726496.1"/>
</dbReference>
<dbReference type="CTD" id="9826710"/>
<dbReference type="EMBL" id="WUAV01000002">
    <property type="protein sequence ID" value="KAF1767901.1"/>
    <property type="molecule type" value="Genomic_DNA"/>
</dbReference>
<accession>A0A6A5HL92</accession>
<evidence type="ECO:0000313" key="1">
    <source>
        <dbReference type="EMBL" id="KAF1767901.1"/>
    </source>
</evidence>
<dbReference type="PANTHER" id="PTHR31379">
    <property type="entry name" value="F-BOX C PROTEIN-RELATED-RELATED"/>
    <property type="match status" value="1"/>
</dbReference>
<proteinExistence type="predicted"/>